<keyword evidence="2" id="KW-1185">Reference proteome</keyword>
<dbReference type="EMBL" id="SEOQ01000130">
    <property type="protein sequence ID" value="TFY69718.1"/>
    <property type="molecule type" value="Genomic_DNA"/>
</dbReference>
<comment type="caution">
    <text evidence="1">The sequence shown here is derived from an EMBL/GenBank/DDBJ whole genome shotgun (WGS) entry which is preliminary data.</text>
</comment>
<dbReference type="AlphaFoldDB" id="A0A4Y9Z799"/>
<protein>
    <recommendedName>
        <fullName evidence="3">Mediator complex subunit 1</fullName>
    </recommendedName>
</protein>
<reference evidence="1 2" key="1">
    <citation type="submission" date="2019-02" db="EMBL/GenBank/DDBJ databases">
        <title>Genome sequencing of the rare red list fungi Dentipellis fragilis.</title>
        <authorList>
            <person name="Buettner E."/>
            <person name="Kellner H."/>
        </authorList>
    </citation>
    <scope>NUCLEOTIDE SEQUENCE [LARGE SCALE GENOMIC DNA]</scope>
    <source>
        <strain evidence="1 2">DSM 105465</strain>
    </source>
</reference>
<gene>
    <name evidence="1" type="ORF">EVG20_g3037</name>
</gene>
<accession>A0A4Y9Z799</accession>
<evidence type="ECO:0000313" key="2">
    <source>
        <dbReference type="Proteomes" id="UP000298327"/>
    </source>
</evidence>
<dbReference type="OrthoDB" id="544685at2759"/>
<sequence>MSRAPSAGPSSDPKAIAPTLFSTLQTYTTPTSFLLPSDSQPVHPFSAKSTETIASLRALLGTTDRLLHSTNVHLSTPVKESKTVSLMRHQTGQYIQHMLSTLRPSPSNYGEDVPLNPDEMAEWVINRVISYGTSVGMEAFPEAEASGRRTLVLGGQVLVVDVEFAVTPSVDVVGVRTSYAVPTGNSSSSMNGTNSSGSVSVDAHIFDTLRLFIEEASKGEHADALEVGRLGKSIREGLGYLMLLDRLAVAEGDQGLRWFTELETLGRSLEKLAKDEAKAVSSALGSQLTPLDIFLLRAHVLPLPYLLPGSPTLALLAHLSPRAYLSILRSSPPADASPAENIPTLDVPITHLRNVLALYPLLEGCALALLTLIQLPQNSPHLRPPPTAELASLNARPTFPLHPSAAETDHTFPLPLNLPMTPGSQYAWILDFTGNGRTSGVVMSQSRMHEIENVINPLSGIGNNIAHGSMGSVGSRRGWVDLLLDLKGGAMVSSIPQCYVANYVSPTNSHPPLRMRLTVPDEPGFFLERVQVYTMREVWAIMEIVREQCWLNEALKACNWSVEGLTNPSAEDATSTEKEGAPNEDELQALLDGTFMPRKLPVNVYLPSSPVPHPTLPSSALFPSPSTTPPRILLTLPERAPISGLVNILIEYDSAKPRGVSLQVQGAVGVDLSIESLEETVRRGGIWGVPGKIWTKAGV</sequence>
<dbReference type="Proteomes" id="UP000298327">
    <property type="component" value="Unassembled WGS sequence"/>
</dbReference>
<organism evidence="1 2">
    <name type="scientific">Dentipellis fragilis</name>
    <dbReference type="NCBI Taxonomy" id="205917"/>
    <lineage>
        <taxon>Eukaryota</taxon>
        <taxon>Fungi</taxon>
        <taxon>Dikarya</taxon>
        <taxon>Basidiomycota</taxon>
        <taxon>Agaricomycotina</taxon>
        <taxon>Agaricomycetes</taxon>
        <taxon>Russulales</taxon>
        <taxon>Hericiaceae</taxon>
        <taxon>Dentipellis</taxon>
    </lineage>
</organism>
<name>A0A4Y9Z799_9AGAM</name>
<evidence type="ECO:0000313" key="1">
    <source>
        <dbReference type="EMBL" id="TFY69718.1"/>
    </source>
</evidence>
<evidence type="ECO:0008006" key="3">
    <source>
        <dbReference type="Google" id="ProtNLM"/>
    </source>
</evidence>
<dbReference type="STRING" id="205917.A0A4Y9Z799"/>
<proteinExistence type="predicted"/>